<reference evidence="2" key="1">
    <citation type="submission" date="2023-08" db="EMBL/GenBank/DDBJ databases">
        <title>A de novo genome assembly of Solanum verrucosum Schlechtendal, a Mexican diploid species geographically isolated from the other diploid A-genome species in potato relatives.</title>
        <authorList>
            <person name="Hosaka K."/>
        </authorList>
    </citation>
    <scope>NUCLEOTIDE SEQUENCE</scope>
    <source>
        <tissue evidence="2">Young leaves</tissue>
    </source>
</reference>
<feature type="compositionally biased region" description="Polar residues" evidence="1">
    <location>
        <begin position="117"/>
        <end position="131"/>
    </location>
</feature>
<keyword evidence="3" id="KW-1185">Reference proteome</keyword>
<evidence type="ECO:0000313" key="2">
    <source>
        <dbReference type="EMBL" id="WMV09735.1"/>
    </source>
</evidence>
<dbReference type="EMBL" id="CP133612">
    <property type="protein sequence ID" value="WMV09735.1"/>
    <property type="molecule type" value="Genomic_DNA"/>
</dbReference>
<evidence type="ECO:0000256" key="1">
    <source>
        <dbReference type="SAM" id="MobiDB-lite"/>
    </source>
</evidence>
<organism evidence="2 3">
    <name type="scientific">Solanum verrucosum</name>
    <dbReference type="NCBI Taxonomy" id="315347"/>
    <lineage>
        <taxon>Eukaryota</taxon>
        <taxon>Viridiplantae</taxon>
        <taxon>Streptophyta</taxon>
        <taxon>Embryophyta</taxon>
        <taxon>Tracheophyta</taxon>
        <taxon>Spermatophyta</taxon>
        <taxon>Magnoliopsida</taxon>
        <taxon>eudicotyledons</taxon>
        <taxon>Gunneridae</taxon>
        <taxon>Pentapetalae</taxon>
        <taxon>asterids</taxon>
        <taxon>lamiids</taxon>
        <taxon>Solanales</taxon>
        <taxon>Solanaceae</taxon>
        <taxon>Solanoideae</taxon>
        <taxon>Solaneae</taxon>
        <taxon>Solanum</taxon>
    </lineage>
</organism>
<sequence length="139" mass="15711">MFPFYQVSSLCLCFRIPLTCSYIPRTEPFGMHLLMMQTQELMSGIIYATDVATVWADLKERFVKVDGSRGYQLYQEICTITQDKSQRVTAGSYSRGNLGISTALYVGKDQRQYISEGSYSEENADASTSATLYARRGHQ</sequence>
<dbReference type="AlphaFoldDB" id="A0AAF0PV04"/>
<accession>A0AAF0PV04</accession>
<gene>
    <name evidence="2" type="ORF">MTR67_003120</name>
</gene>
<evidence type="ECO:0000313" key="3">
    <source>
        <dbReference type="Proteomes" id="UP001234989"/>
    </source>
</evidence>
<feature type="region of interest" description="Disordered" evidence="1">
    <location>
        <begin position="117"/>
        <end position="139"/>
    </location>
</feature>
<name>A0AAF0PV04_SOLVR</name>
<protein>
    <submittedName>
        <fullName evidence="2">Uncharacterized protein</fullName>
    </submittedName>
</protein>
<proteinExistence type="predicted"/>
<dbReference type="Proteomes" id="UP001234989">
    <property type="component" value="Chromosome 1"/>
</dbReference>